<keyword evidence="5 11" id="KW-0812">Transmembrane</keyword>
<keyword evidence="2 11" id="KW-0813">Transport</keyword>
<evidence type="ECO:0000256" key="4">
    <source>
        <dbReference type="ARBA" id="ARBA00022496"/>
    </source>
</evidence>
<evidence type="ECO:0000256" key="13">
    <source>
        <dbReference type="SAM" id="SignalP"/>
    </source>
</evidence>
<dbReference type="PROSITE" id="PS52016">
    <property type="entry name" value="TONB_DEPENDENT_REC_3"/>
    <property type="match status" value="1"/>
</dbReference>
<evidence type="ECO:0000259" key="14">
    <source>
        <dbReference type="Pfam" id="PF00593"/>
    </source>
</evidence>
<reference evidence="16 17" key="1">
    <citation type="submission" date="2014-10" db="EMBL/GenBank/DDBJ databases">
        <title>Genome sequence of Novosphingobium malaysiense MUSC 273(T).</title>
        <authorList>
            <person name="Lee L.-H."/>
        </authorList>
    </citation>
    <scope>NUCLEOTIDE SEQUENCE [LARGE SCALE GENOMIC DNA]</scope>
    <source>
        <strain evidence="16 17">MUSC 273</strain>
    </source>
</reference>
<sequence length="808" mass="86407">MRHSVTARILLATVCPVALLAAPGAHAQQAAAPAQGSAADTPQGGIDEIVVTARKRKETSQDVPVAVTAISEKQIDRYDLTSLEKVAASMGQLTVGRNSTGSGAQITLRGIGTAPSSIGIEQSVAVVLDGVYYGQGRIINEGFFDASRIEVLKGPQALFFGKNATAGVINIATNDPGPVFEAKARIGHEFKSATTYGEGIISTPLNDTTGVRLAVRASTMSGGYFRNNGVELPYVTTDRSTGTAIATSHVQPVGPREVPGEKTIMGRLTVKSELTDSLTATIKGSYSRFKVNNPAYNRTPYSCAKGGTWFNLDLPCGKDFIAYSNDMPADIAADIPGAGDGSQYNTYTSWGITGTLEYTGDAITVTSVTNYQHNKNEMLVDGDFASSTAGAVWAVEDSRWRAFSEELRALTDFDFPLNVMVGGLFQDTRRDFMQYVINGGFENAAADPAYRYAGFVKDSYTDGKTLAVYGQAILDISDTIQATGGVRYTHETKKSQFVQPYAALAVFAPGAVVSADQTFDDWSPEATIRWQPTRDINIFASYKTAYKSGGFSNSGINSLLASVDNFTFAPERAKGFEAGIKSTLLDRQLRLNLIGYTYKYTNLQIDFFDSAVIAFNTINAGAVRTKGIEFEAEYAPYAAPGLTLRGSVNYNHARYKDFLAPCYAGQTPVEGCTLAGNFQDLSGTQTAMAPAWTGTLGVTYDTQVGENSDLTLSVDSKYSDDYLPSGFGNPYSRQSAFVTIDASAKLSYGEHWDIALIGKNLTNRFIATGVVDGPGTGSGTGTAAGIHADQIGLITNPRSVSLQLTWHY</sequence>
<keyword evidence="9 11" id="KW-0472">Membrane</keyword>
<evidence type="ECO:0000256" key="12">
    <source>
        <dbReference type="RuleBase" id="RU003357"/>
    </source>
</evidence>
<comment type="caution">
    <text evidence="16">The sequence shown here is derived from an EMBL/GenBank/DDBJ whole genome shotgun (WGS) entry which is preliminary data.</text>
</comment>
<evidence type="ECO:0000256" key="11">
    <source>
        <dbReference type="PROSITE-ProRule" id="PRU01360"/>
    </source>
</evidence>
<dbReference type="PANTHER" id="PTHR32552">
    <property type="entry name" value="FERRICHROME IRON RECEPTOR-RELATED"/>
    <property type="match status" value="1"/>
</dbReference>
<evidence type="ECO:0000256" key="3">
    <source>
        <dbReference type="ARBA" id="ARBA00022452"/>
    </source>
</evidence>
<proteinExistence type="inferred from homology"/>
<keyword evidence="8 12" id="KW-0798">TonB box</keyword>
<evidence type="ECO:0000256" key="6">
    <source>
        <dbReference type="ARBA" id="ARBA00023004"/>
    </source>
</evidence>
<evidence type="ECO:0000256" key="9">
    <source>
        <dbReference type="ARBA" id="ARBA00023136"/>
    </source>
</evidence>
<keyword evidence="13" id="KW-0732">Signal</keyword>
<dbReference type="RefSeq" id="WP_039287263.1">
    <property type="nucleotide sequence ID" value="NZ_JTDI01000006.1"/>
</dbReference>
<keyword evidence="10 11" id="KW-0998">Cell outer membrane</keyword>
<dbReference type="Pfam" id="PF07715">
    <property type="entry name" value="Plug"/>
    <property type="match status" value="1"/>
</dbReference>
<comment type="similarity">
    <text evidence="11 12">Belongs to the TonB-dependent receptor family.</text>
</comment>
<dbReference type="Gene3D" id="2.40.170.20">
    <property type="entry name" value="TonB-dependent receptor, beta-barrel domain"/>
    <property type="match status" value="1"/>
</dbReference>
<feature type="signal peptide" evidence="13">
    <location>
        <begin position="1"/>
        <end position="27"/>
    </location>
</feature>
<dbReference type="GO" id="GO:0006826">
    <property type="term" value="P:iron ion transport"/>
    <property type="evidence" value="ECO:0007669"/>
    <property type="project" value="UniProtKB-KW"/>
</dbReference>
<evidence type="ECO:0000256" key="5">
    <source>
        <dbReference type="ARBA" id="ARBA00022692"/>
    </source>
</evidence>
<dbReference type="Pfam" id="PF00593">
    <property type="entry name" value="TonB_dep_Rec_b-barrel"/>
    <property type="match status" value="1"/>
</dbReference>
<gene>
    <name evidence="16" type="ORF">LK12_18215</name>
</gene>
<feature type="chain" id="PRO_5002084735" evidence="13">
    <location>
        <begin position="28"/>
        <end position="808"/>
    </location>
</feature>
<keyword evidence="6" id="KW-0408">Iron</keyword>
<evidence type="ECO:0000256" key="7">
    <source>
        <dbReference type="ARBA" id="ARBA00023065"/>
    </source>
</evidence>
<dbReference type="PANTHER" id="PTHR32552:SF81">
    <property type="entry name" value="TONB-DEPENDENT OUTER MEMBRANE RECEPTOR"/>
    <property type="match status" value="1"/>
</dbReference>
<accession>A0A0B1ZKI3</accession>
<organism evidence="16 17">
    <name type="scientific">Novosphingobium malaysiense</name>
    <dbReference type="NCBI Taxonomy" id="1348853"/>
    <lineage>
        <taxon>Bacteria</taxon>
        <taxon>Pseudomonadati</taxon>
        <taxon>Pseudomonadota</taxon>
        <taxon>Alphaproteobacteria</taxon>
        <taxon>Sphingomonadales</taxon>
        <taxon>Sphingomonadaceae</taxon>
        <taxon>Novosphingobium</taxon>
    </lineage>
</organism>
<evidence type="ECO:0000256" key="8">
    <source>
        <dbReference type="ARBA" id="ARBA00023077"/>
    </source>
</evidence>
<evidence type="ECO:0000259" key="15">
    <source>
        <dbReference type="Pfam" id="PF07715"/>
    </source>
</evidence>
<keyword evidence="4" id="KW-0410">Iron transport</keyword>
<keyword evidence="17" id="KW-1185">Reference proteome</keyword>
<dbReference type="InterPro" id="IPR000531">
    <property type="entry name" value="Beta-barrel_TonB"/>
</dbReference>
<dbReference type="InterPro" id="IPR039426">
    <property type="entry name" value="TonB-dep_rcpt-like"/>
</dbReference>
<dbReference type="InterPro" id="IPR012910">
    <property type="entry name" value="Plug_dom"/>
</dbReference>
<keyword evidence="7" id="KW-0406">Ion transport</keyword>
<evidence type="ECO:0000256" key="10">
    <source>
        <dbReference type="ARBA" id="ARBA00023237"/>
    </source>
</evidence>
<dbReference type="Proteomes" id="UP000031057">
    <property type="component" value="Unassembled WGS sequence"/>
</dbReference>
<dbReference type="EMBL" id="JTDI01000006">
    <property type="protein sequence ID" value="KHK89849.1"/>
    <property type="molecule type" value="Genomic_DNA"/>
</dbReference>
<feature type="domain" description="TonB-dependent receptor plug" evidence="15">
    <location>
        <begin position="61"/>
        <end position="168"/>
    </location>
</feature>
<dbReference type="SUPFAM" id="SSF56935">
    <property type="entry name" value="Porins"/>
    <property type="match status" value="1"/>
</dbReference>
<evidence type="ECO:0000256" key="2">
    <source>
        <dbReference type="ARBA" id="ARBA00022448"/>
    </source>
</evidence>
<protein>
    <submittedName>
        <fullName evidence="16">Ligand-gated channel</fullName>
    </submittedName>
</protein>
<dbReference type="OrthoDB" id="7223550at2"/>
<comment type="subcellular location">
    <subcellularLocation>
        <location evidence="1 11">Cell outer membrane</location>
        <topology evidence="1 11">Multi-pass membrane protein</topology>
    </subcellularLocation>
</comment>
<keyword evidence="3 11" id="KW-1134">Transmembrane beta strand</keyword>
<dbReference type="GO" id="GO:0009279">
    <property type="term" value="C:cell outer membrane"/>
    <property type="evidence" value="ECO:0007669"/>
    <property type="project" value="UniProtKB-SubCell"/>
</dbReference>
<dbReference type="InterPro" id="IPR036942">
    <property type="entry name" value="Beta-barrel_TonB_sf"/>
</dbReference>
<dbReference type="AlphaFoldDB" id="A0A0B1ZKI3"/>
<evidence type="ECO:0000313" key="17">
    <source>
        <dbReference type="Proteomes" id="UP000031057"/>
    </source>
</evidence>
<evidence type="ECO:0000313" key="16">
    <source>
        <dbReference type="EMBL" id="KHK89849.1"/>
    </source>
</evidence>
<name>A0A0B1ZKI3_9SPHN</name>
<dbReference type="STRING" id="1348853.LK12_18215"/>
<evidence type="ECO:0000256" key="1">
    <source>
        <dbReference type="ARBA" id="ARBA00004571"/>
    </source>
</evidence>
<feature type="domain" description="TonB-dependent receptor-like beta-barrel" evidence="14">
    <location>
        <begin position="326"/>
        <end position="761"/>
    </location>
</feature>